<sequence>MHRRIFHTVDHGIFYSRDTDRPLEEEKMELDDLSTVAVETTSVASVPTGFRPLPGSTPKKFQVSSNFIIIFSNQSSIWGLSADPLNQCSVTPSPRTGTGP</sequence>
<organism evidence="1 2">
    <name type="scientific">Trichonephila clavipes</name>
    <name type="common">Golden silk orbweaver</name>
    <name type="synonym">Nephila clavipes</name>
    <dbReference type="NCBI Taxonomy" id="2585209"/>
    <lineage>
        <taxon>Eukaryota</taxon>
        <taxon>Metazoa</taxon>
        <taxon>Ecdysozoa</taxon>
        <taxon>Arthropoda</taxon>
        <taxon>Chelicerata</taxon>
        <taxon>Arachnida</taxon>
        <taxon>Araneae</taxon>
        <taxon>Araneomorphae</taxon>
        <taxon>Entelegynae</taxon>
        <taxon>Araneoidea</taxon>
        <taxon>Nephilidae</taxon>
        <taxon>Trichonephila</taxon>
    </lineage>
</organism>
<name>A0A8X6WJ54_TRICX</name>
<protein>
    <submittedName>
        <fullName evidence="1">Uncharacterized protein</fullName>
    </submittedName>
</protein>
<proteinExistence type="predicted"/>
<gene>
    <name evidence="1" type="ORF">TNCV_5044511</name>
</gene>
<dbReference type="EMBL" id="BMAU01021430">
    <property type="protein sequence ID" value="GFY35076.1"/>
    <property type="molecule type" value="Genomic_DNA"/>
</dbReference>
<evidence type="ECO:0000313" key="2">
    <source>
        <dbReference type="Proteomes" id="UP000887159"/>
    </source>
</evidence>
<reference evidence="1" key="1">
    <citation type="submission" date="2020-08" db="EMBL/GenBank/DDBJ databases">
        <title>Multicomponent nature underlies the extraordinary mechanical properties of spider dragline silk.</title>
        <authorList>
            <person name="Kono N."/>
            <person name="Nakamura H."/>
            <person name="Mori M."/>
            <person name="Yoshida Y."/>
            <person name="Ohtoshi R."/>
            <person name="Malay A.D."/>
            <person name="Moran D.A.P."/>
            <person name="Tomita M."/>
            <person name="Numata K."/>
            <person name="Arakawa K."/>
        </authorList>
    </citation>
    <scope>NUCLEOTIDE SEQUENCE</scope>
</reference>
<accession>A0A8X6WJ54</accession>
<evidence type="ECO:0000313" key="1">
    <source>
        <dbReference type="EMBL" id="GFY35076.1"/>
    </source>
</evidence>
<dbReference type="AlphaFoldDB" id="A0A8X6WJ54"/>
<comment type="caution">
    <text evidence="1">The sequence shown here is derived from an EMBL/GenBank/DDBJ whole genome shotgun (WGS) entry which is preliminary data.</text>
</comment>
<keyword evidence="2" id="KW-1185">Reference proteome</keyword>
<dbReference type="Proteomes" id="UP000887159">
    <property type="component" value="Unassembled WGS sequence"/>
</dbReference>